<dbReference type="PANTHER" id="PTHR45910:SF1">
    <property type="entry name" value="N-ALPHA-ACETYLTRANSFERASE 20"/>
    <property type="match status" value="1"/>
</dbReference>
<protein>
    <recommendedName>
        <fullName evidence="4">N-acetyltransferase domain-containing protein</fullName>
    </recommendedName>
</protein>
<feature type="compositionally biased region" description="Basic and acidic residues" evidence="3">
    <location>
        <begin position="171"/>
        <end position="191"/>
    </location>
</feature>
<sequence length="191" mass="21985">MTSLRAFRPQDLFHMNLTNLDPLTENYNIDFYMHYLINWPSLFTVAEDQDGNIIGYMMGKLEEDPFYRQFSPHYLPHHGHITALTISPQSRRLGLAQHLTAALEHACDAANAWFVDLFVRAGNKSAVNLYKGMGYSVFRVVVDYYSDDPTGGGAGEDAFDMRKPLKRDKKREHVRENGEDFKVEPEDLWHG</sequence>
<dbReference type="CDD" id="cd04301">
    <property type="entry name" value="NAT_SF"/>
    <property type="match status" value="1"/>
</dbReference>
<evidence type="ECO:0000313" key="6">
    <source>
        <dbReference type="Proteomes" id="UP001166286"/>
    </source>
</evidence>
<feature type="domain" description="N-acetyltransferase" evidence="4">
    <location>
        <begin position="2"/>
        <end position="166"/>
    </location>
</feature>
<dbReference type="PANTHER" id="PTHR45910">
    <property type="entry name" value="N-ALPHA-ACETYLTRANSFERASE 20"/>
    <property type="match status" value="1"/>
</dbReference>
<evidence type="ECO:0000256" key="3">
    <source>
        <dbReference type="SAM" id="MobiDB-lite"/>
    </source>
</evidence>
<dbReference type="EMBL" id="JAFEKC020000003">
    <property type="protein sequence ID" value="KAK0515802.1"/>
    <property type="molecule type" value="Genomic_DNA"/>
</dbReference>
<evidence type="ECO:0000256" key="1">
    <source>
        <dbReference type="ARBA" id="ARBA00022679"/>
    </source>
</evidence>
<dbReference type="FunFam" id="3.40.630.30:FF:000058">
    <property type="entry name" value="N-acetyltransferase (Nat5)"/>
    <property type="match status" value="1"/>
</dbReference>
<evidence type="ECO:0000259" key="4">
    <source>
        <dbReference type="PROSITE" id="PS51186"/>
    </source>
</evidence>
<dbReference type="InterPro" id="IPR051646">
    <property type="entry name" value="NatB_acetyltransferase_subunit"/>
</dbReference>
<evidence type="ECO:0000256" key="2">
    <source>
        <dbReference type="ARBA" id="ARBA00023315"/>
    </source>
</evidence>
<dbReference type="GO" id="GO:0004596">
    <property type="term" value="F:protein-N-terminal amino-acid acetyltransferase activity"/>
    <property type="evidence" value="ECO:0007669"/>
    <property type="project" value="TreeGrafter"/>
</dbReference>
<feature type="region of interest" description="Disordered" evidence="3">
    <location>
        <begin position="152"/>
        <end position="191"/>
    </location>
</feature>
<dbReference type="GO" id="GO:0031416">
    <property type="term" value="C:NatB complex"/>
    <property type="evidence" value="ECO:0007669"/>
    <property type="project" value="TreeGrafter"/>
</dbReference>
<evidence type="ECO:0000313" key="5">
    <source>
        <dbReference type="EMBL" id="KAK0515802.1"/>
    </source>
</evidence>
<dbReference type="InterPro" id="IPR000182">
    <property type="entry name" value="GNAT_dom"/>
</dbReference>
<name>A0AA39V4K5_9LECA</name>
<keyword evidence="2" id="KW-0012">Acyltransferase</keyword>
<dbReference type="AlphaFoldDB" id="A0AA39V4K5"/>
<dbReference type="PROSITE" id="PS51186">
    <property type="entry name" value="GNAT"/>
    <property type="match status" value="1"/>
</dbReference>
<reference evidence="5" key="1">
    <citation type="submission" date="2023-03" db="EMBL/GenBank/DDBJ databases">
        <title>Complete genome of Cladonia borealis.</title>
        <authorList>
            <person name="Park H."/>
        </authorList>
    </citation>
    <scope>NUCLEOTIDE SEQUENCE</scope>
    <source>
        <strain evidence="5">ANT050790</strain>
    </source>
</reference>
<organism evidence="5 6">
    <name type="scientific">Cladonia borealis</name>
    <dbReference type="NCBI Taxonomy" id="184061"/>
    <lineage>
        <taxon>Eukaryota</taxon>
        <taxon>Fungi</taxon>
        <taxon>Dikarya</taxon>
        <taxon>Ascomycota</taxon>
        <taxon>Pezizomycotina</taxon>
        <taxon>Lecanoromycetes</taxon>
        <taxon>OSLEUM clade</taxon>
        <taxon>Lecanoromycetidae</taxon>
        <taxon>Lecanorales</taxon>
        <taxon>Lecanorineae</taxon>
        <taxon>Cladoniaceae</taxon>
        <taxon>Cladonia</taxon>
    </lineage>
</organism>
<dbReference type="Gene3D" id="3.40.630.30">
    <property type="match status" value="1"/>
</dbReference>
<keyword evidence="1" id="KW-0808">Transferase</keyword>
<comment type="caution">
    <text evidence="5">The sequence shown here is derived from an EMBL/GenBank/DDBJ whole genome shotgun (WGS) entry which is preliminary data.</text>
</comment>
<dbReference type="Pfam" id="PF00583">
    <property type="entry name" value="Acetyltransf_1"/>
    <property type="match status" value="1"/>
</dbReference>
<dbReference type="Proteomes" id="UP001166286">
    <property type="component" value="Unassembled WGS sequence"/>
</dbReference>
<proteinExistence type="predicted"/>
<gene>
    <name evidence="5" type="ORF">JMJ35_001836</name>
</gene>
<keyword evidence="6" id="KW-1185">Reference proteome</keyword>
<dbReference type="SUPFAM" id="SSF55729">
    <property type="entry name" value="Acyl-CoA N-acyltransferases (Nat)"/>
    <property type="match status" value="1"/>
</dbReference>
<accession>A0AA39V4K5</accession>
<dbReference type="InterPro" id="IPR016181">
    <property type="entry name" value="Acyl_CoA_acyltransferase"/>
</dbReference>